<evidence type="ECO:0000313" key="2">
    <source>
        <dbReference type="EMBL" id="KAA1129065.1"/>
    </source>
</evidence>
<feature type="compositionally biased region" description="Low complexity" evidence="1">
    <location>
        <begin position="14"/>
        <end position="28"/>
    </location>
</feature>
<feature type="region of interest" description="Disordered" evidence="1">
    <location>
        <begin position="174"/>
        <end position="297"/>
    </location>
</feature>
<feature type="compositionally biased region" description="Low complexity" evidence="1">
    <location>
        <begin position="243"/>
        <end position="252"/>
    </location>
</feature>
<dbReference type="AlphaFoldDB" id="A0A5B0RVD4"/>
<feature type="compositionally biased region" description="Polar residues" evidence="1">
    <location>
        <begin position="217"/>
        <end position="232"/>
    </location>
</feature>
<protein>
    <submittedName>
        <fullName evidence="2">Uncharacterized protein</fullName>
    </submittedName>
</protein>
<feature type="compositionally biased region" description="Polar residues" evidence="1">
    <location>
        <begin position="1"/>
        <end position="13"/>
    </location>
</feature>
<organism evidence="2 3">
    <name type="scientific">Puccinia graminis f. sp. tritici</name>
    <dbReference type="NCBI Taxonomy" id="56615"/>
    <lineage>
        <taxon>Eukaryota</taxon>
        <taxon>Fungi</taxon>
        <taxon>Dikarya</taxon>
        <taxon>Basidiomycota</taxon>
        <taxon>Pucciniomycotina</taxon>
        <taxon>Pucciniomycetes</taxon>
        <taxon>Pucciniales</taxon>
        <taxon>Pucciniaceae</taxon>
        <taxon>Puccinia</taxon>
    </lineage>
</organism>
<dbReference type="EMBL" id="VDEP01000138">
    <property type="protein sequence ID" value="KAA1129065.1"/>
    <property type="molecule type" value="Genomic_DNA"/>
</dbReference>
<accession>A0A5B0RVD4</accession>
<proteinExistence type="predicted"/>
<feature type="region of interest" description="Disordered" evidence="1">
    <location>
        <begin position="1"/>
        <end position="102"/>
    </location>
</feature>
<evidence type="ECO:0000313" key="3">
    <source>
        <dbReference type="Proteomes" id="UP000325313"/>
    </source>
</evidence>
<feature type="compositionally biased region" description="Basic and acidic residues" evidence="1">
    <location>
        <begin position="174"/>
        <end position="191"/>
    </location>
</feature>
<dbReference type="Proteomes" id="UP000325313">
    <property type="component" value="Unassembled WGS sequence"/>
</dbReference>
<name>A0A5B0RVD4_PUCGR</name>
<gene>
    <name evidence="2" type="ORF">PGTUg99_027398</name>
</gene>
<sequence length="297" mass="31907">MTVDPLQSISDSMSQSTQNPNPNQPNTNASIPIPPQTTTAAHPNTSTPIPKNPSSLIPSAPSKSNPHQKAAETRSQAQLNPGQIRKDSTSLPKGTASAPKVPKTVNILNTETGTTAVPEPAALKIKARTMLLAKAIKAQEDGDDDKADRFFEMHNILLKEETVERDGKEFISDISDYKPDTADDAHSEARNFNEIGLRDNPYALGGPRYGWDPHTGQKINKPNAPQASSTKSAPLPSQPNPSPYSSSQSPSHPSQPPNHLPLKPGGQDQSQGRPPRGSGYKGKNYNPNHGSGFKKRD</sequence>
<comment type="caution">
    <text evidence="2">The sequence shown here is derived from an EMBL/GenBank/DDBJ whole genome shotgun (WGS) entry which is preliminary data.</text>
</comment>
<feature type="compositionally biased region" description="Polar residues" evidence="1">
    <location>
        <begin position="36"/>
        <end position="81"/>
    </location>
</feature>
<reference evidence="2 3" key="1">
    <citation type="submission" date="2019-05" db="EMBL/GenBank/DDBJ databases">
        <title>Emergence of the Ug99 lineage of the wheat stem rust pathogen through somatic hybridization.</title>
        <authorList>
            <person name="Li F."/>
            <person name="Upadhyaya N.M."/>
            <person name="Sperschneider J."/>
            <person name="Matny O."/>
            <person name="Nguyen-Phuc H."/>
            <person name="Mago R."/>
            <person name="Raley C."/>
            <person name="Miller M.E."/>
            <person name="Silverstein K.A.T."/>
            <person name="Henningsen E."/>
            <person name="Hirsch C.D."/>
            <person name="Visser B."/>
            <person name="Pretorius Z.A."/>
            <person name="Steffenson B.J."/>
            <person name="Schwessinger B."/>
            <person name="Dodds P.N."/>
            <person name="Figueroa M."/>
        </authorList>
    </citation>
    <scope>NUCLEOTIDE SEQUENCE [LARGE SCALE GENOMIC DNA]</scope>
    <source>
        <strain evidence="2 3">Ug99</strain>
    </source>
</reference>
<evidence type="ECO:0000256" key="1">
    <source>
        <dbReference type="SAM" id="MobiDB-lite"/>
    </source>
</evidence>